<accession>A0AAV1WUU7</accession>
<protein>
    <recommendedName>
        <fullName evidence="4">Remorin C-terminal domain-containing protein</fullName>
    </recommendedName>
</protein>
<feature type="compositionally biased region" description="Basic and acidic residues" evidence="3">
    <location>
        <begin position="59"/>
        <end position="73"/>
    </location>
</feature>
<feature type="compositionally biased region" description="Low complexity" evidence="3">
    <location>
        <begin position="14"/>
        <end position="27"/>
    </location>
</feature>
<evidence type="ECO:0000313" key="6">
    <source>
        <dbReference type="Proteomes" id="UP001497480"/>
    </source>
</evidence>
<feature type="compositionally biased region" description="Basic and acidic residues" evidence="3">
    <location>
        <begin position="1"/>
        <end position="13"/>
    </location>
</feature>
<proteinExistence type="inferred from homology"/>
<dbReference type="Proteomes" id="UP001497480">
    <property type="component" value="Unassembled WGS sequence"/>
</dbReference>
<name>A0AAV1WUU7_LUPLU</name>
<dbReference type="Pfam" id="PF03763">
    <property type="entry name" value="Remorin_C"/>
    <property type="match status" value="1"/>
</dbReference>
<feature type="compositionally biased region" description="Basic and acidic residues" evidence="3">
    <location>
        <begin position="35"/>
        <end position="52"/>
    </location>
</feature>
<comment type="caution">
    <text evidence="5">The sequence shown here is derived from an EMBL/GenBank/DDBJ whole genome shotgun (WGS) entry which is preliminary data.</text>
</comment>
<evidence type="ECO:0000256" key="3">
    <source>
        <dbReference type="SAM" id="MobiDB-lite"/>
    </source>
</evidence>
<reference evidence="5 6" key="1">
    <citation type="submission" date="2024-03" db="EMBL/GenBank/DDBJ databases">
        <authorList>
            <person name="Martinez-Hernandez J."/>
        </authorList>
    </citation>
    <scope>NUCLEOTIDE SEQUENCE [LARGE SCALE GENOMIC DNA]</scope>
</reference>
<dbReference type="AlphaFoldDB" id="A0AAV1WUU7"/>
<feature type="coiled-coil region" evidence="2">
    <location>
        <begin position="113"/>
        <end position="144"/>
    </location>
</feature>
<gene>
    <name evidence="5" type="ORF">LLUT_LOCUS13728</name>
</gene>
<dbReference type="PANTHER" id="PTHR31775">
    <property type="entry name" value="OS02G0117200 PROTEIN"/>
    <property type="match status" value="1"/>
</dbReference>
<dbReference type="InterPro" id="IPR005516">
    <property type="entry name" value="Remorin_C"/>
</dbReference>
<feature type="region of interest" description="Disordered" evidence="3">
    <location>
        <begin position="1"/>
        <end position="73"/>
    </location>
</feature>
<evidence type="ECO:0000259" key="4">
    <source>
        <dbReference type="Pfam" id="PF03763"/>
    </source>
</evidence>
<evidence type="ECO:0000313" key="5">
    <source>
        <dbReference type="EMBL" id="CAL0312668.1"/>
    </source>
</evidence>
<keyword evidence="6" id="KW-1185">Reference proteome</keyword>
<sequence>MGEDGSEKTESKSESVVFVTTQSSSSFPTPPHQSPLHEGDEPKSPRISKVEDESPDAETDTKGSVDRGDVHARVEEEKRLSLIKAWEDNEKTKVENGAYKRQSSIGFWEDSKKASVEANLKKFEEKLERRKAEFVEKMQNKIAQIHLIAEERKATIKAKREEKLLKVEETAAKFRSSGGYSPRKLFPCFGG</sequence>
<feature type="domain" description="Remorin C-terminal" evidence="4">
    <location>
        <begin position="78"/>
        <end position="179"/>
    </location>
</feature>
<dbReference type="EMBL" id="CAXHTB010000009">
    <property type="protein sequence ID" value="CAL0312668.1"/>
    <property type="molecule type" value="Genomic_DNA"/>
</dbReference>
<keyword evidence="2" id="KW-0175">Coiled coil</keyword>
<comment type="similarity">
    <text evidence="1">Belongs to the remorin family.</text>
</comment>
<dbReference type="PANTHER" id="PTHR31775:SF5">
    <property type="entry name" value="REMORIN 1.4"/>
    <property type="match status" value="1"/>
</dbReference>
<organism evidence="5 6">
    <name type="scientific">Lupinus luteus</name>
    <name type="common">European yellow lupine</name>
    <dbReference type="NCBI Taxonomy" id="3873"/>
    <lineage>
        <taxon>Eukaryota</taxon>
        <taxon>Viridiplantae</taxon>
        <taxon>Streptophyta</taxon>
        <taxon>Embryophyta</taxon>
        <taxon>Tracheophyta</taxon>
        <taxon>Spermatophyta</taxon>
        <taxon>Magnoliopsida</taxon>
        <taxon>eudicotyledons</taxon>
        <taxon>Gunneridae</taxon>
        <taxon>Pentapetalae</taxon>
        <taxon>rosids</taxon>
        <taxon>fabids</taxon>
        <taxon>Fabales</taxon>
        <taxon>Fabaceae</taxon>
        <taxon>Papilionoideae</taxon>
        <taxon>50 kb inversion clade</taxon>
        <taxon>genistoids sensu lato</taxon>
        <taxon>core genistoids</taxon>
        <taxon>Genisteae</taxon>
        <taxon>Lupinus</taxon>
    </lineage>
</organism>
<evidence type="ECO:0000256" key="1">
    <source>
        <dbReference type="ARBA" id="ARBA00005711"/>
    </source>
</evidence>
<evidence type="ECO:0000256" key="2">
    <source>
        <dbReference type="SAM" id="Coils"/>
    </source>
</evidence>